<name>A0ABX0I601_9FLAO</name>
<keyword evidence="2 8" id="KW-0963">Cytoplasm</keyword>
<dbReference type="Proteomes" id="UP000800984">
    <property type="component" value="Unassembled WGS sequence"/>
</dbReference>
<comment type="domain">
    <text evidence="8">The N-terminal region contains the highly conserved SGGXDS motif, predicted to be a P-loop motif involved in ATP binding.</text>
</comment>
<evidence type="ECO:0000256" key="8">
    <source>
        <dbReference type="HAMAP-Rule" id="MF_01161"/>
    </source>
</evidence>
<dbReference type="RefSeq" id="WP_166077705.1">
    <property type="nucleotide sequence ID" value="NZ_JAAJBT010000006.1"/>
</dbReference>
<comment type="function">
    <text evidence="8">Ligates lysine onto the cytidine present at position 34 of the AUA codon-specific tRNA(Ile) that contains the anticodon CAU, in an ATP-dependent manner. Cytidine is converted to lysidine, thus changing the amino acid specificity of the tRNA from methionine to isoleucine.</text>
</comment>
<keyword evidence="5 8" id="KW-0547">Nucleotide-binding</keyword>
<feature type="domain" description="Lysidine-tRNA(Ile) synthetase C-terminal" evidence="10">
    <location>
        <begin position="360"/>
        <end position="432"/>
    </location>
</feature>
<dbReference type="InterPro" id="IPR014729">
    <property type="entry name" value="Rossmann-like_a/b/a_fold"/>
</dbReference>
<keyword evidence="3 8" id="KW-0436">Ligase</keyword>
<evidence type="ECO:0000256" key="1">
    <source>
        <dbReference type="ARBA" id="ARBA00004496"/>
    </source>
</evidence>
<comment type="similarity">
    <text evidence="8">Belongs to the tRNA(Ile)-lysidine synthase family.</text>
</comment>
<evidence type="ECO:0000313" key="12">
    <source>
        <dbReference type="Proteomes" id="UP000800984"/>
    </source>
</evidence>
<evidence type="ECO:0000256" key="2">
    <source>
        <dbReference type="ARBA" id="ARBA00022490"/>
    </source>
</evidence>
<keyword evidence="9" id="KW-0812">Transmembrane</keyword>
<gene>
    <name evidence="8 11" type="primary">tilS</name>
    <name evidence="11" type="ORF">G4D72_10765</name>
</gene>
<dbReference type="EC" id="6.3.4.19" evidence="8"/>
<keyword evidence="9" id="KW-1133">Transmembrane helix</keyword>
<keyword evidence="4 8" id="KW-0819">tRNA processing</keyword>
<dbReference type="Pfam" id="PF11734">
    <property type="entry name" value="TilS_C"/>
    <property type="match status" value="1"/>
</dbReference>
<sequence length="440" mass="51763">MLQKFQNHIQQSFSFLKDKKFYIAVSGGIDSMVLVHLFQHFQFEFGLLHCNFKLRGEESDADMRFIQDYAEANSLQLKIGFFETAQIAKESKISIQVAARELRYQWFYQQMKENNVDFVATAHHLDDKLETFFINLSRGTGLDGLTGIPTINDKVFRPLLPFSREEIENYANENNLKWREDSSNASDKYLRNKIRHHLVPVLKDNNEDFLNSFQKTQTYLKEAQALVNDAANLIYQEVAEELENGTVIFDIKKLIKRSNYGAYLYQWLHKFGFSAWNDVYNLVNAQSGKQVFSESHILLKDRNFLLLSKQVEQQSETIEIHSLKDKLNFPLKFDLCNLSDISNQSKNVIFVDENKIQFPLTVRKWKEGDYFYPSGMQGKKKVSKYFKDEKFTLFQKQDTWILESNKQIVWILGYRADERFVSDNNSKKIIKITYHNEKNI</sequence>
<evidence type="ECO:0000256" key="5">
    <source>
        <dbReference type="ARBA" id="ARBA00022741"/>
    </source>
</evidence>
<evidence type="ECO:0000256" key="4">
    <source>
        <dbReference type="ARBA" id="ARBA00022694"/>
    </source>
</evidence>
<dbReference type="EMBL" id="JAAJBT010000006">
    <property type="protein sequence ID" value="NHM02586.1"/>
    <property type="molecule type" value="Genomic_DNA"/>
</dbReference>
<dbReference type="InterPro" id="IPR011063">
    <property type="entry name" value="TilS/TtcA_N"/>
</dbReference>
<feature type="binding site" evidence="8">
    <location>
        <begin position="26"/>
        <end position="31"/>
    </location>
    <ligand>
        <name>ATP</name>
        <dbReference type="ChEBI" id="CHEBI:30616"/>
    </ligand>
</feature>
<dbReference type="GO" id="GO:0032267">
    <property type="term" value="F:tRNA(Ile)-lysidine synthase activity"/>
    <property type="evidence" value="ECO:0007669"/>
    <property type="project" value="UniProtKB-EC"/>
</dbReference>
<dbReference type="SUPFAM" id="SSF56037">
    <property type="entry name" value="PheT/TilS domain"/>
    <property type="match status" value="1"/>
</dbReference>
<accession>A0ABX0I601</accession>
<comment type="subcellular location">
    <subcellularLocation>
        <location evidence="1 8">Cytoplasm</location>
    </subcellularLocation>
</comment>
<evidence type="ECO:0000256" key="3">
    <source>
        <dbReference type="ARBA" id="ARBA00022598"/>
    </source>
</evidence>
<keyword evidence="9" id="KW-0472">Membrane</keyword>
<dbReference type="SUPFAM" id="SSF52402">
    <property type="entry name" value="Adenine nucleotide alpha hydrolases-like"/>
    <property type="match status" value="1"/>
</dbReference>
<evidence type="ECO:0000256" key="9">
    <source>
        <dbReference type="SAM" id="Phobius"/>
    </source>
</evidence>
<keyword evidence="12" id="KW-1185">Reference proteome</keyword>
<evidence type="ECO:0000256" key="7">
    <source>
        <dbReference type="ARBA" id="ARBA00048539"/>
    </source>
</evidence>
<proteinExistence type="inferred from homology"/>
<dbReference type="PANTHER" id="PTHR43033">
    <property type="entry name" value="TRNA(ILE)-LYSIDINE SYNTHASE-RELATED"/>
    <property type="match status" value="1"/>
</dbReference>
<organism evidence="11 12">
    <name type="scientific">Flavobacterium difficile</name>
    <dbReference type="NCBI Taxonomy" id="2709659"/>
    <lineage>
        <taxon>Bacteria</taxon>
        <taxon>Pseudomonadati</taxon>
        <taxon>Bacteroidota</taxon>
        <taxon>Flavobacteriia</taxon>
        <taxon>Flavobacteriales</taxon>
        <taxon>Flavobacteriaceae</taxon>
        <taxon>Flavobacterium</taxon>
    </lineage>
</organism>
<evidence type="ECO:0000256" key="6">
    <source>
        <dbReference type="ARBA" id="ARBA00022840"/>
    </source>
</evidence>
<protein>
    <recommendedName>
        <fullName evidence="8">tRNA(Ile)-lysidine synthase</fullName>
        <ecNumber evidence="8">6.3.4.19</ecNumber>
    </recommendedName>
    <alternativeName>
        <fullName evidence="8">tRNA(Ile)-2-lysyl-cytidine synthase</fullName>
    </alternativeName>
    <alternativeName>
        <fullName evidence="8">tRNA(Ile)-lysidine synthetase</fullName>
    </alternativeName>
</protein>
<dbReference type="NCBIfam" id="TIGR02432">
    <property type="entry name" value="lysidine_TilS_N"/>
    <property type="match status" value="1"/>
</dbReference>
<feature type="transmembrane region" description="Helical" evidence="9">
    <location>
        <begin position="21"/>
        <end position="41"/>
    </location>
</feature>
<dbReference type="HAMAP" id="MF_01161">
    <property type="entry name" value="tRNA_Ile_lys_synt"/>
    <property type="match status" value="1"/>
</dbReference>
<reference evidence="11 12" key="1">
    <citation type="submission" date="2020-02" db="EMBL/GenBank/DDBJ databases">
        <authorList>
            <person name="Chen W.-M."/>
        </authorList>
    </citation>
    <scope>NUCLEOTIDE SEQUENCE [LARGE SCALE GENOMIC DNA]</scope>
    <source>
        <strain evidence="11 12">KDG-16</strain>
    </source>
</reference>
<evidence type="ECO:0000259" key="10">
    <source>
        <dbReference type="SMART" id="SM00977"/>
    </source>
</evidence>
<dbReference type="InterPro" id="IPR012796">
    <property type="entry name" value="Lysidine-tRNA-synth_C"/>
</dbReference>
<dbReference type="Gene3D" id="3.40.50.620">
    <property type="entry name" value="HUPs"/>
    <property type="match status" value="1"/>
</dbReference>
<dbReference type="PANTHER" id="PTHR43033:SF1">
    <property type="entry name" value="TRNA(ILE)-LYSIDINE SYNTHASE-RELATED"/>
    <property type="match status" value="1"/>
</dbReference>
<keyword evidence="6 8" id="KW-0067">ATP-binding</keyword>
<evidence type="ECO:0000313" key="11">
    <source>
        <dbReference type="EMBL" id="NHM02586.1"/>
    </source>
</evidence>
<dbReference type="NCBIfam" id="TIGR02433">
    <property type="entry name" value="lysidine_TilS_C"/>
    <property type="match status" value="1"/>
</dbReference>
<dbReference type="InterPro" id="IPR012795">
    <property type="entry name" value="tRNA_Ile_lys_synt_N"/>
</dbReference>
<comment type="caution">
    <text evidence="11">The sequence shown here is derived from an EMBL/GenBank/DDBJ whole genome shotgun (WGS) entry which is preliminary data.</text>
</comment>
<dbReference type="CDD" id="cd01992">
    <property type="entry name" value="TilS_N"/>
    <property type="match status" value="1"/>
</dbReference>
<dbReference type="Pfam" id="PF01171">
    <property type="entry name" value="ATP_bind_3"/>
    <property type="match status" value="1"/>
</dbReference>
<dbReference type="InterPro" id="IPR012094">
    <property type="entry name" value="tRNA_Ile_lys_synt"/>
</dbReference>
<dbReference type="SMART" id="SM00977">
    <property type="entry name" value="TilS_C"/>
    <property type="match status" value="1"/>
</dbReference>
<comment type="catalytic activity">
    <reaction evidence="7 8">
        <text>cytidine(34) in tRNA(Ile2) + L-lysine + ATP = lysidine(34) in tRNA(Ile2) + AMP + diphosphate + H(+)</text>
        <dbReference type="Rhea" id="RHEA:43744"/>
        <dbReference type="Rhea" id="RHEA-COMP:10625"/>
        <dbReference type="Rhea" id="RHEA-COMP:10670"/>
        <dbReference type="ChEBI" id="CHEBI:15378"/>
        <dbReference type="ChEBI" id="CHEBI:30616"/>
        <dbReference type="ChEBI" id="CHEBI:32551"/>
        <dbReference type="ChEBI" id="CHEBI:33019"/>
        <dbReference type="ChEBI" id="CHEBI:82748"/>
        <dbReference type="ChEBI" id="CHEBI:83665"/>
        <dbReference type="ChEBI" id="CHEBI:456215"/>
        <dbReference type="EC" id="6.3.4.19"/>
    </reaction>
</comment>